<dbReference type="AlphaFoldDB" id="A0A817SYU7"/>
<evidence type="ECO:0000313" key="1">
    <source>
        <dbReference type="EMBL" id="CAF3298405.1"/>
    </source>
</evidence>
<reference evidence="1" key="1">
    <citation type="submission" date="2021-02" db="EMBL/GenBank/DDBJ databases">
        <authorList>
            <person name="Nowell W R."/>
        </authorList>
    </citation>
    <scope>NUCLEOTIDE SEQUENCE</scope>
</reference>
<sequence>MKIIWLELESPTTKCILRVTNYPDLCGVGPYNIEEETAIYLFIHIANHFPGGLYRYVRVESLYDKQSVEHEFFIRISQSFPFMEKLCATDCHPQNKKQSYKSMNDNHNLSIIKYFYLSQLDIE</sequence>
<evidence type="ECO:0000313" key="2">
    <source>
        <dbReference type="Proteomes" id="UP000663872"/>
    </source>
</evidence>
<protein>
    <submittedName>
        <fullName evidence="1">Uncharacterized protein</fullName>
    </submittedName>
</protein>
<dbReference type="EMBL" id="CAJNYT010000009">
    <property type="protein sequence ID" value="CAF3298405.1"/>
    <property type="molecule type" value="Genomic_DNA"/>
</dbReference>
<gene>
    <name evidence="1" type="ORF">GRG538_LOCUS346</name>
</gene>
<comment type="caution">
    <text evidence="1">The sequence shown here is derived from an EMBL/GenBank/DDBJ whole genome shotgun (WGS) entry which is preliminary data.</text>
</comment>
<accession>A0A817SYU7</accession>
<name>A0A817SYU7_9BILA</name>
<proteinExistence type="predicted"/>
<dbReference type="Proteomes" id="UP000663872">
    <property type="component" value="Unassembled WGS sequence"/>
</dbReference>
<organism evidence="1 2">
    <name type="scientific">Rotaria socialis</name>
    <dbReference type="NCBI Taxonomy" id="392032"/>
    <lineage>
        <taxon>Eukaryota</taxon>
        <taxon>Metazoa</taxon>
        <taxon>Spiralia</taxon>
        <taxon>Gnathifera</taxon>
        <taxon>Rotifera</taxon>
        <taxon>Eurotatoria</taxon>
        <taxon>Bdelloidea</taxon>
        <taxon>Philodinida</taxon>
        <taxon>Philodinidae</taxon>
        <taxon>Rotaria</taxon>
    </lineage>
</organism>